<reference evidence="1 2" key="1">
    <citation type="submission" date="2015-07" db="EMBL/GenBank/DDBJ databases">
        <title>The genome of Melipona quadrifasciata.</title>
        <authorList>
            <person name="Pan H."/>
            <person name="Kapheim K."/>
        </authorList>
    </citation>
    <scope>NUCLEOTIDE SEQUENCE [LARGE SCALE GENOMIC DNA]</scope>
    <source>
        <strain evidence="1">0111107301</strain>
        <tissue evidence="1">Whole body</tissue>
    </source>
</reference>
<name>A0A0N1IU39_9HYME</name>
<evidence type="ECO:0000313" key="1">
    <source>
        <dbReference type="EMBL" id="KOX80194.1"/>
    </source>
</evidence>
<dbReference type="EMBL" id="KQ435706">
    <property type="protein sequence ID" value="KOX80194.1"/>
    <property type="molecule type" value="Genomic_DNA"/>
</dbReference>
<proteinExistence type="predicted"/>
<gene>
    <name evidence="1" type="ORF">WN51_08371</name>
</gene>
<dbReference type="AlphaFoldDB" id="A0A0N1IU39"/>
<accession>A0A0N1IU39</accession>
<organism evidence="1 2">
    <name type="scientific">Melipona quadrifasciata</name>
    <dbReference type="NCBI Taxonomy" id="166423"/>
    <lineage>
        <taxon>Eukaryota</taxon>
        <taxon>Metazoa</taxon>
        <taxon>Ecdysozoa</taxon>
        <taxon>Arthropoda</taxon>
        <taxon>Hexapoda</taxon>
        <taxon>Insecta</taxon>
        <taxon>Pterygota</taxon>
        <taxon>Neoptera</taxon>
        <taxon>Endopterygota</taxon>
        <taxon>Hymenoptera</taxon>
        <taxon>Apocrita</taxon>
        <taxon>Aculeata</taxon>
        <taxon>Apoidea</taxon>
        <taxon>Anthophila</taxon>
        <taxon>Apidae</taxon>
        <taxon>Melipona</taxon>
    </lineage>
</organism>
<protein>
    <submittedName>
        <fullName evidence="1">Uncharacterized protein</fullName>
    </submittedName>
</protein>
<dbReference type="Proteomes" id="UP000053105">
    <property type="component" value="Unassembled WGS sequence"/>
</dbReference>
<sequence>MDRKGRCVIHTCTVEARTASGNGKTVVEALSIESQSDNGAQFD</sequence>
<keyword evidence="2" id="KW-1185">Reference proteome</keyword>
<evidence type="ECO:0000313" key="2">
    <source>
        <dbReference type="Proteomes" id="UP000053105"/>
    </source>
</evidence>